<comment type="caution">
    <text evidence="3">The sequence shown here is derived from an EMBL/GenBank/DDBJ whole genome shotgun (WGS) entry which is preliminary data.</text>
</comment>
<protein>
    <recommendedName>
        <fullName evidence="5">Protein kinase domain-containing protein</fullName>
    </recommendedName>
</protein>
<dbReference type="PANTHER" id="PTHR45927">
    <property type="entry name" value="LYSM-DOMAIN RECEPTOR-LIKE KINASE-RELATED"/>
    <property type="match status" value="1"/>
</dbReference>
<dbReference type="EMBL" id="CAMGYJ010000006">
    <property type="protein sequence ID" value="CAI0429341.1"/>
    <property type="molecule type" value="Genomic_DNA"/>
</dbReference>
<dbReference type="Pfam" id="PF23446">
    <property type="entry name" value="LysM1_NFP_LYK"/>
    <property type="match status" value="1"/>
</dbReference>
<reference evidence="3" key="1">
    <citation type="submission" date="2022-08" db="EMBL/GenBank/DDBJ databases">
        <authorList>
            <person name="Gutierrez-Valencia J."/>
        </authorList>
    </citation>
    <scope>NUCLEOTIDE SEQUENCE</scope>
</reference>
<evidence type="ECO:0008006" key="5">
    <source>
        <dbReference type="Google" id="ProtNLM"/>
    </source>
</evidence>
<dbReference type="Proteomes" id="UP001154282">
    <property type="component" value="Unassembled WGS sequence"/>
</dbReference>
<dbReference type="Gene3D" id="1.10.510.10">
    <property type="entry name" value="Transferase(Phosphotransferase) domain 1"/>
    <property type="match status" value="1"/>
</dbReference>
<dbReference type="GO" id="GO:0004672">
    <property type="term" value="F:protein kinase activity"/>
    <property type="evidence" value="ECO:0007669"/>
    <property type="project" value="InterPro"/>
</dbReference>
<evidence type="ECO:0000259" key="1">
    <source>
        <dbReference type="Pfam" id="PF00069"/>
    </source>
</evidence>
<dbReference type="PANTHER" id="PTHR45927:SF11">
    <property type="entry name" value="LYSM DOMAIN RECEPTOR-LIKE KINASE 4"/>
    <property type="match status" value="1"/>
</dbReference>
<feature type="domain" description="Protein kinase" evidence="1">
    <location>
        <begin position="329"/>
        <end position="402"/>
    </location>
</feature>
<evidence type="ECO:0000313" key="4">
    <source>
        <dbReference type="Proteomes" id="UP001154282"/>
    </source>
</evidence>
<gene>
    <name evidence="3" type="ORF">LITE_LOCUS22080</name>
</gene>
<dbReference type="GO" id="GO:0005524">
    <property type="term" value="F:ATP binding"/>
    <property type="evidence" value="ECO:0007669"/>
    <property type="project" value="InterPro"/>
</dbReference>
<dbReference type="InterPro" id="IPR052611">
    <property type="entry name" value="Plant_RLK_LysM"/>
</dbReference>
<name>A0AAV0L7N4_9ROSI</name>
<dbReference type="AlphaFoldDB" id="A0AAV0L7N4"/>
<dbReference type="SUPFAM" id="SSF56112">
    <property type="entry name" value="Protein kinase-like (PK-like)"/>
    <property type="match status" value="1"/>
</dbReference>
<evidence type="ECO:0000259" key="2">
    <source>
        <dbReference type="Pfam" id="PF23446"/>
    </source>
</evidence>
<keyword evidence="4" id="KW-1185">Reference proteome</keyword>
<sequence>MVAWDLKGGEIPSGSGLVTLSLLLTSRSKPSHDRTQRRMSAVVFSQNLVEKTPNNARSSSPSRKRLLTMEKKQIQVPQPSHSRSGLVRQLCWNPPPKHYSSQPKAQQAYIGQETNDCSVTTNSALGYSCNGVNRTCLSYLTFRAQPPYTTVASISTLLGSSPSQLVAINSVPQTASFDTNQLVLVPVTCSCSGIVATLTVVGTVVYCLWFRRRKAKLEPAGSTSESFEALEKKSMKNKGEEEEPEGFFLERLSIIAHSIQVYTFEEGDLAAIKKMDGDVTKEMIIQQRWKDIDLDSKNSDFCGYSFGTRLFTQFHESSTGSQGYKSRDVLLVGDFRGKIVNLAHARSAKGQDGDFNITKHIFGTKCYMAPEYLENGLVSTKIDVFAFGVLLLEMILGKKLLPCIRRKLMVCLVL</sequence>
<proteinExistence type="predicted"/>
<dbReference type="InterPro" id="IPR011009">
    <property type="entry name" value="Kinase-like_dom_sf"/>
</dbReference>
<accession>A0AAV0L7N4</accession>
<evidence type="ECO:0000313" key="3">
    <source>
        <dbReference type="EMBL" id="CAI0429341.1"/>
    </source>
</evidence>
<dbReference type="Pfam" id="PF00069">
    <property type="entry name" value="Pkinase"/>
    <property type="match status" value="1"/>
</dbReference>
<organism evidence="3 4">
    <name type="scientific">Linum tenue</name>
    <dbReference type="NCBI Taxonomy" id="586396"/>
    <lineage>
        <taxon>Eukaryota</taxon>
        <taxon>Viridiplantae</taxon>
        <taxon>Streptophyta</taxon>
        <taxon>Embryophyta</taxon>
        <taxon>Tracheophyta</taxon>
        <taxon>Spermatophyta</taxon>
        <taxon>Magnoliopsida</taxon>
        <taxon>eudicotyledons</taxon>
        <taxon>Gunneridae</taxon>
        <taxon>Pentapetalae</taxon>
        <taxon>rosids</taxon>
        <taxon>fabids</taxon>
        <taxon>Malpighiales</taxon>
        <taxon>Linaceae</taxon>
        <taxon>Linum</taxon>
    </lineage>
</organism>
<feature type="domain" description="NFP/LYK4/5 first LysM" evidence="2">
    <location>
        <begin position="135"/>
        <end position="191"/>
    </location>
</feature>
<dbReference type="InterPro" id="IPR056561">
    <property type="entry name" value="NFP_LYK_LysM1"/>
</dbReference>
<dbReference type="InterPro" id="IPR000719">
    <property type="entry name" value="Prot_kinase_dom"/>
</dbReference>